<proteinExistence type="inferred from homology"/>
<dbReference type="RefSeq" id="WP_169626366.1">
    <property type="nucleotide sequence ID" value="NZ_JABBNT010000005.1"/>
</dbReference>
<organism evidence="5 6">
    <name type="scientific">Pacificispira spongiicola</name>
    <dbReference type="NCBI Taxonomy" id="2729598"/>
    <lineage>
        <taxon>Bacteria</taxon>
        <taxon>Pseudomonadati</taxon>
        <taxon>Pseudomonadota</taxon>
        <taxon>Alphaproteobacteria</taxon>
        <taxon>Rhodospirillales</taxon>
        <taxon>Rhodospirillaceae</taxon>
        <taxon>Pacificispira</taxon>
    </lineage>
</organism>
<comment type="caution">
    <text evidence="5">The sequence shown here is derived from an EMBL/GenBank/DDBJ whole genome shotgun (WGS) entry which is preliminary data.</text>
</comment>
<dbReference type="SUPFAM" id="SSF51556">
    <property type="entry name" value="Metallo-dependent hydrolases"/>
    <property type="match status" value="1"/>
</dbReference>
<name>A0A7Y0HFK1_9PROT</name>
<dbReference type="Gene3D" id="3.20.20.140">
    <property type="entry name" value="Metal-dependent hydrolases"/>
    <property type="match status" value="1"/>
</dbReference>
<comment type="similarity">
    <text evidence="1">Belongs to the metallo-dependent hydrolases superfamily. TatD-type hydrolase family.</text>
</comment>
<reference evidence="5 6" key="1">
    <citation type="submission" date="2020-04" db="EMBL/GenBank/DDBJ databases">
        <title>Rhodospirillaceae bacterium KN72 isolated from deep sea.</title>
        <authorList>
            <person name="Zhang D.-C."/>
        </authorList>
    </citation>
    <scope>NUCLEOTIDE SEQUENCE [LARGE SCALE GENOMIC DNA]</scope>
    <source>
        <strain evidence="5 6">KN72</strain>
    </source>
</reference>
<evidence type="ECO:0000313" key="5">
    <source>
        <dbReference type="EMBL" id="NMM45966.1"/>
    </source>
</evidence>
<evidence type="ECO:0000256" key="4">
    <source>
        <dbReference type="PIRSR" id="PIRSR005902-1"/>
    </source>
</evidence>
<dbReference type="GO" id="GO:0004536">
    <property type="term" value="F:DNA nuclease activity"/>
    <property type="evidence" value="ECO:0007669"/>
    <property type="project" value="InterPro"/>
</dbReference>
<feature type="binding site" evidence="4">
    <location>
        <position position="6"/>
    </location>
    <ligand>
        <name>a divalent metal cation</name>
        <dbReference type="ChEBI" id="CHEBI:60240"/>
        <label>1</label>
    </ligand>
</feature>
<dbReference type="PANTHER" id="PTHR46124:SF2">
    <property type="entry name" value="D-AMINOACYL-TRNA DEACYLASE"/>
    <property type="match status" value="1"/>
</dbReference>
<dbReference type="AlphaFoldDB" id="A0A7Y0HFK1"/>
<keyword evidence="2 4" id="KW-0479">Metal-binding</keyword>
<evidence type="ECO:0000256" key="3">
    <source>
        <dbReference type="ARBA" id="ARBA00022801"/>
    </source>
</evidence>
<dbReference type="PROSITE" id="PS01091">
    <property type="entry name" value="TATD_3"/>
    <property type="match status" value="1"/>
</dbReference>
<dbReference type="InterPro" id="IPR018228">
    <property type="entry name" value="DNase_TatD-rel_CS"/>
</dbReference>
<feature type="binding site" evidence="4">
    <location>
        <position position="129"/>
    </location>
    <ligand>
        <name>a divalent metal cation</name>
        <dbReference type="ChEBI" id="CHEBI:60240"/>
        <label>2</label>
    </ligand>
</feature>
<feature type="binding site" evidence="4">
    <location>
        <position position="8"/>
    </location>
    <ligand>
        <name>a divalent metal cation</name>
        <dbReference type="ChEBI" id="CHEBI:60240"/>
        <label>1</label>
    </ligand>
</feature>
<evidence type="ECO:0000256" key="1">
    <source>
        <dbReference type="ARBA" id="ARBA00009275"/>
    </source>
</evidence>
<feature type="binding site" evidence="4">
    <location>
        <position position="155"/>
    </location>
    <ligand>
        <name>a divalent metal cation</name>
        <dbReference type="ChEBI" id="CHEBI:60240"/>
        <label>2</label>
    </ligand>
</feature>
<dbReference type="InterPro" id="IPR015991">
    <property type="entry name" value="TatD/YcfH-like"/>
</dbReference>
<dbReference type="PANTHER" id="PTHR46124">
    <property type="entry name" value="D-AMINOACYL-TRNA DEACYLASE"/>
    <property type="match status" value="1"/>
</dbReference>
<dbReference type="Proteomes" id="UP000539372">
    <property type="component" value="Unassembled WGS sequence"/>
</dbReference>
<dbReference type="GO" id="GO:0005829">
    <property type="term" value="C:cytosol"/>
    <property type="evidence" value="ECO:0007669"/>
    <property type="project" value="TreeGrafter"/>
</dbReference>
<keyword evidence="6" id="KW-1185">Reference proteome</keyword>
<keyword evidence="3 5" id="KW-0378">Hydrolase</keyword>
<dbReference type="FunFam" id="3.20.20.140:FF:000005">
    <property type="entry name" value="TatD family hydrolase"/>
    <property type="match status" value="1"/>
</dbReference>
<protein>
    <submittedName>
        <fullName evidence="5">TatD family hydrolase</fullName>
    </submittedName>
</protein>
<dbReference type="PIRSF" id="PIRSF005902">
    <property type="entry name" value="DNase_TatD"/>
    <property type="match status" value="1"/>
</dbReference>
<dbReference type="CDD" id="cd01310">
    <property type="entry name" value="TatD_DNAse"/>
    <property type="match status" value="1"/>
</dbReference>
<evidence type="ECO:0000256" key="2">
    <source>
        <dbReference type="ARBA" id="ARBA00022723"/>
    </source>
</evidence>
<dbReference type="NCBIfam" id="TIGR00010">
    <property type="entry name" value="YchF/TatD family DNA exonuclease"/>
    <property type="match status" value="1"/>
</dbReference>
<evidence type="ECO:0000313" key="6">
    <source>
        <dbReference type="Proteomes" id="UP000539372"/>
    </source>
</evidence>
<accession>A0A7Y0HFK1</accession>
<dbReference type="GO" id="GO:0046872">
    <property type="term" value="F:metal ion binding"/>
    <property type="evidence" value="ECO:0007669"/>
    <property type="project" value="UniProtKB-KW"/>
</dbReference>
<dbReference type="InterPro" id="IPR032466">
    <property type="entry name" value="Metal_Hydrolase"/>
</dbReference>
<dbReference type="Pfam" id="PF01026">
    <property type="entry name" value="TatD_DNase"/>
    <property type="match status" value="1"/>
</dbReference>
<dbReference type="PROSITE" id="PS01090">
    <property type="entry name" value="TATD_2"/>
    <property type="match status" value="1"/>
</dbReference>
<feature type="binding site" evidence="4">
    <location>
        <position position="93"/>
    </location>
    <ligand>
        <name>a divalent metal cation</name>
        <dbReference type="ChEBI" id="CHEBI:60240"/>
        <label>1</label>
    </ligand>
</feature>
<dbReference type="EMBL" id="JABBNT010000005">
    <property type="protein sequence ID" value="NMM45966.1"/>
    <property type="molecule type" value="Genomic_DNA"/>
</dbReference>
<dbReference type="PROSITE" id="PS01137">
    <property type="entry name" value="TATD_1"/>
    <property type="match status" value="1"/>
</dbReference>
<gene>
    <name evidence="5" type="ORF">HH303_15825</name>
</gene>
<dbReference type="GO" id="GO:0016788">
    <property type="term" value="F:hydrolase activity, acting on ester bonds"/>
    <property type="evidence" value="ECO:0007669"/>
    <property type="project" value="InterPro"/>
</dbReference>
<dbReference type="InterPro" id="IPR001130">
    <property type="entry name" value="TatD-like"/>
</dbReference>
<sequence>MLVDSHCHLDYLKRDGRDLDEVVAAAMRSDIGTLVTICTKVSEFDTIREIAETHDRVWCSVGIHPHEAESEPPVDAARLIELAKHPKVVGIGETGLDYFYEHSPREAQKASFRAHIEASRETGLPLIVHTREADEDTVAILEDEMGKGAFPGVIHCFTSSRWLAERCVDMGMAISISGILTFKTAEDLRATVEGLPLDALLVETDAPFLAPVPKRGKQNEPAFVVHTAQRLAELKGVTPEELAQATTDNFFRLFSKTARPQEAV</sequence>
<feature type="binding site" evidence="4">
    <location>
        <position position="205"/>
    </location>
    <ligand>
        <name>a divalent metal cation</name>
        <dbReference type="ChEBI" id="CHEBI:60240"/>
        <label>1</label>
    </ligand>
</feature>